<feature type="transmembrane region" description="Helical" evidence="5">
    <location>
        <begin position="100"/>
        <end position="125"/>
    </location>
</feature>
<dbReference type="InterPro" id="IPR052902">
    <property type="entry name" value="ABC-2_transporter"/>
</dbReference>
<keyword evidence="2 5" id="KW-0812">Transmembrane</keyword>
<dbReference type="InterPro" id="IPR000412">
    <property type="entry name" value="ABC_2_transport"/>
</dbReference>
<dbReference type="PATRIC" id="fig|1122151.5.peg.1138"/>
<feature type="transmembrane region" description="Helical" evidence="5">
    <location>
        <begin position="57"/>
        <end position="79"/>
    </location>
</feature>
<feature type="transmembrane region" description="Helical" evidence="5">
    <location>
        <begin position="21"/>
        <end position="37"/>
    </location>
</feature>
<evidence type="ECO:0000313" key="7">
    <source>
        <dbReference type="EMBL" id="KRL32155.1"/>
    </source>
</evidence>
<feature type="transmembrane region" description="Helical" evidence="5">
    <location>
        <begin position="221"/>
        <end position="241"/>
    </location>
</feature>
<organism evidence="7 8">
    <name type="scientific">Companilactobacillus paralimentarius DSM 13238 = JCM 10415</name>
    <dbReference type="NCBI Taxonomy" id="1122151"/>
    <lineage>
        <taxon>Bacteria</taxon>
        <taxon>Bacillati</taxon>
        <taxon>Bacillota</taxon>
        <taxon>Bacilli</taxon>
        <taxon>Lactobacillales</taxon>
        <taxon>Lactobacillaceae</taxon>
        <taxon>Companilactobacillus</taxon>
    </lineage>
</organism>
<evidence type="ECO:0000256" key="4">
    <source>
        <dbReference type="ARBA" id="ARBA00023136"/>
    </source>
</evidence>
<evidence type="ECO:0000256" key="5">
    <source>
        <dbReference type="SAM" id="Phobius"/>
    </source>
</evidence>
<proteinExistence type="predicted"/>
<evidence type="ECO:0000259" key="6">
    <source>
        <dbReference type="Pfam" id="PF12698"/>
    </source>
</evidence>
<comment type="caution">
    <text evidence="7">The sequence shown here is derived from an EMBL/GenBank/DDBJ whole genome shotgun (WGS) entry which is preliminary data.</text>
</comment>
<dbReference type="RefSeq" id="WP_025085490.1">
    <property type="nucleotide sequence ID" value="NZ_AZES01000018.1"/>
</dbReference>
<dbReference type="GO" id="GO:0043190">
    <property type="term" value="C:ATP-binding cassette (ABC) transporter complex"/>
    <property type="evidence" value="ECO:0007669"/>
    <property type="project" value="InterPro"/>
</dbReference>
<dbReference type="AlphaFoldDB" id="A0A0R1PTP0"/>
<dbReference type="GO" id="GO:0140359">
    <property type="term" value="F:ABC-type transporter activity"/>
    <property type="evidence" value="ECO:0007669"/>
    <property type="project" value="InterPro"/>
</dbReference>
<keyword evidence="3 5" id="KW-1133">Transmembrane helix</keyword>
<protein>
    <submittedName>
        <fullName evidence="7">Abc-2 type transporter</fullName>
    </submittedName>
</protein>
<keyword evidence="8" id="KW-1185">Reference proteome</keyword>
<dbReference type="GeneID" id="96667102"/>
<evidence type="ECO:0000256" key="2">
    <source>
        <dbReference type="ARBA" id="ARBA00022692"/>
    </source>
</evidence>
<accession>A0A0R1PTP0</accession>
<dbReference type="Proteomes" id="UP000051908">
    <property type="component" value="Unassembled WGS sequence"/>
</dbReference>
<dbReference type="PANTHER" id="PTHR43027:SF1">
    <property type="entry name" value="DOXORUBICIN RESISTANCE ABC TRANSPORTER PERMEASE PROTEIN DRRC-RELATED"/>
    <property type="match status" value="1"/>
</dbReference>
<sequence length="253" mass="28890">MNKFIFQTKINFKRIVLRNKAFFFFDMLLPIVFYILYTKILVSNVPVSYLKVWNKDYLVSMMIYACMLGGIITTANTLLEDQMSNFKLFVMLSPLSNFQYYGSMSIVLITLNLVSSIALTTVAMIVNHVSISIGLLFELISINLLGTILLILIGVLISFARKPNTVNLLTNLVVFPLAILSGLWWPINIMPTWLQNIGKVMPTYQLSVIDKNILHQTTQHIGPFINLLIWSFIIFLILFTVNKIQKEKGLVTQ</sequence>
<keyword evidence="4 5" id="KW-0472">Membrane</keyword>
<reference evidence="7 8" key="1">
    <citation type="journal article" date="2015" name="Genome Announc.">
        <title>Expanding the biotechnology potential of lactobacilli through comparative genomics of 213 strains and associated genera.</title>
        <authorList>
            <person name="Sun Z."/>
            <person name="Harris H.M."/>
            <person name="McCann A."/>
            <person name="Guo C."/>
            <person name="Argimon S."/>
            <person name="Zhang W."/>
            <person name="Yang X."/>
            <person name="Jeffery I.B."/>
            <person name="Cooney J.C."/>
            <person name="Kagawa T.F."/>
            <person name="Liu W."/>
            <person name="Song Y."/>
            <person name="Salvetti E."/>
            <person name="Wrobel A."/>
            <person name="Rasinkangas P."/>
            <person name="Parkhill J."/>
            <person name="Rea M.C."/>
            <person name="O'Sullivan O."/>
            <person name="Ritari J."/>
            <person name="Douillard F.P."/>
            <person name="Paul Ross R."/>
            <person name="Yang R."/>
            <person name="Briner A.E."/>
            <person name="Felis G.E."/>
            <person name="de Vos W.M."/>
            <person name="Barrangou R."/>
            <person name="Klaenhammer T.R."/>
            <person name="Caufield P.W."/>
            <person name="Cui Y."/>
            <person name="Zhang H."/>
            <person name="O'Toole P.W."/>
        </authorList>
    </citation>
    <scope>NUCLEOTIDE SEQUENCE [LARGE SCALE GENOMIC DNA]</scope>
    <source>
        <strain evidence="7 8">DSM 13238</strain>
    </source>
</reference>
<feature type="domain" description="ABC-2 type transporter transmembrane" evidence="6">
    <location>
        <begin position="55"/>
        <end position="239"/>
    </location>
</feature>
<dbReference type="InterPro" id="IPR013525">
    <property type="entry name" value="ABC2_TM"/>
</dbReference>
<dbReference type="OrthoDB" id="63188at2"/>
<dbReference type="PANTHER" id="PTHR43027">
    <property type="entry name" value="DOXORUBICIN RESISTANCE ABC TRANSPORTER PERMEASE PROTEIN DRRC-RELATED"/>
    <property type="match status" value="1"/>
</dbReference>
<comment type="subcellular location">
    <subcellularLocation>
        <location evidence="1">Membrane</location>
        <topology evidence="1">Multi-pass membrane protein</topology>
    </subcellularLocation>
</comment>
<dbReference type="PIRSF" id="PIRSF006648">
    <property type="entry name" value="DrrB"/>
    <property type="match status" value="1"/>
</dbReference>
<feature type="transmembrane region" description="Helical" evidence="5">
    <location>
        <begin position="131"/>
        <end position="156"/>
    </location>
</feature>
<gene>
    <name evidence="7" type="ORF">FD33_GL001099</name>
</gene>
<dbReference type="Pfam" id="PF12698">
    <property type="entry name" value="ABC2_membrane_3"/>
    <property type="match status" value="1"/>
</dbReference>
<evidence type="ECO:0000256" key="1">
    <source>
        <dbReference type="ARBA" id="ARBA00004141"/>
    </source>
</evidence>
<evidence type="ECO:0000313" key="8">
    <source>
        <dbReference type="Proteomes" id="UP000051908"/>
    </source>
</evidence>
<dbReference type="EMBL" id="AZES01000018">
    <property type="protein sequence ID" value="KRL32155.1"/>
    <property type="molecule type" value="Genomic_DNA"/>
</dbReference>
<feature type="transmembrane region" description="Helical" evidence="5">
    <location>
        <begin position="168"/>
        <end position="187"/>
    </location>
</feature>
<name>A0A0R1PTP0_9LACO</name>
<evidence type="ECO:0000256" key="3">
    <source>
        <dbReference type="ARBA" id="ARBA00022989"/>
    </source>
</evidence>